<comment type="caution">
    <text evidence="2">The sequence shown here is derived from an EMBL/GenBank/DDBJ whole genome shotgun (WGS) entry which is preliminary data.</text>
</comment>
<accession>A0A4R1H9S6</accession>
<dbReference type="InterPro" id="IPR036188">
    <property type="entry name" value="FAD/NAD-bd_sf"/>
</dbReference>
<reference evidence="2 3" key="1">
    <citation type="submission" date="2019-03" db="EMBL/GenBank/DDBJ databases">
        <title>Genomic Encyclopedia of Type Strains, Phase IV (KMG-IV): sequencing the most valuable type-strain genomes for metagenomic binning, comparative biology and taxonomic classification.</title>
        <authorList>
            <person name="Goeker M."/>
        </authorList>
    </citation>
    <scope>NUCLEOTIDE SEQUENCE [LARGE SCALE GENOMIC DNA]</scope>
    <source>
        <strain evidence="2 3">DSM 19610</strain>
    </source>
</reference>
<protein>
    <submittedName>
        <fullName evidence="2">Squalene-associated FAD-dependent desaturase</fullName>
    </submittedName>
</protein>
<dbReference type="Pfam" id="PF01593">
    <property type="entry name" value="Amino_oxidase"/>
    <property type="match status" value="1"/>
</dbReference>
<evidence type="ECO:0000313" key="3">
    <source>
        <dbReference type="Proteomes" id="UP000295707"/>
    </source>
</evidence>
<name>A0A4R1H9S6_9GAMM</name>
<dbReference type="EMBL" id="SMFX01000001">
    <property type="protein sequence ID" value="TCK18058.1"/>
    <property type="molecule type" value="Genomic_DNA"/>
</dbReference>
<gene>
    <name evidence="2" type="ORF">DFR30_1317</name>
</gene>
<dbReference type="InterPro" id="IPR050464">
    <property type="entry name" value="Zeta_carotene_desat/Oxidored"/>
</dbReference>
<dbReference type="AlphaFoldDB" id="A0A4R1H9S6"/>
<dbReference type="PANTHER" id="PTHR42923:SF47">
    <property type="entry name" value="BLR3003 PROTEIN"/>
    <property type="match status" value="1"/>
</dbReference>
<evidence type="ECO:0000259" key="1">
    <source>
        <dbReference type="Pfam" id="PF01593"/>
    </source>
</evidence>
<dbReference type="InterPro" id="IPR002937">
    <property type="entry name" value="Amino_oxidase"/>
</dbReference>
<feature type="domain" description="Amine oxidase" evidence="1">
    <location>
        <begin position="19"/>
        <end position="439"/>
    </location>
</feature>
<keyword evidence="3" id="KW-1185">Reference proteome</keyword>
<dbReference type="NCBIfam" id="TIGR03467">
    <property type="entry name" value="HpnE"/>
    <property type="match status" value="1"/>
</dbReference>
<dbReference type="SUPFAM" id="SSF51905">
    <property type="entry name" value="FAD/NAD(P)-binding domain"/>
    <property type="match status" value="1"/>
</dbReference>
<dbReference type="GO" id="GO:0016491">
    <property type="term" value="F:oxidoreductase activity"/>
    <property type="evidence" value="ECO:0007669"/>
    <property type="project" value="InterPro"/>
</dbReference>
<dbReference type="InterPro" id="IPR017830">
    <property type="entry name" value="SQase_HpnE"/>
</dbReference>
<evidence type="ECO:0000313" key="2">
    <source>
        <dbReference type="EMBL" id="TCK18058.1"/>
    </source>
</evidence>
<dbReference type="RefSeq" id="WP_132971887.1">
    <property type="nucleotide sequence ID" value="NZ_SMFX01000001.1"/>
</dbReference>
<dbReference type="Proteomes" id="UP000295707">
    <property type="component" value="Unassembled WGS sequence"/>
</dbReference>
<dbReference type="PANTHER" id="PTHR42923">
    <property type="entry name" value="PROTOPORPHYRINOGEN OXIDASE"/>
    <property type="match status" value="1"/>
</dbReference>
<dbReference type="OrthoDB" id="7849608at2"/>
<proteinExistence type="predicted"/>
<organism evidence="2 3">
    <name type="scientific">Thiogranum longum</name>
    <dbReference type="NCBI Taxonomy" id="1537524"/>
    <lineage>
        <taxon>Bacteria</taxon>
        <taxon>Pseudomonadati</taxon>
        <taxon>Pseudomonadota</taxon>
        <taxon>Gammaproteobacteria</taxon>
        <taxon>Chromatiales</taxon>
        <taxon>Ectothiorhodospiraceae</taxon>
        <taxon>Thiogranum</taxon>
    </lineage>
</organism>
<sequence>MPELTNDEAPVVIVGGGWAGLSAAITLTRRNVPVMLLESARQLGGRARSIRFGETVVDNGQHLMIGAYQSMLSLLQDIGLDLDKVLLREPLSLTTFHKGHASLQFHTPRLPAPLHLLSAILFARGLGLNDRLQALRFGRHLKTLYFSPSDDISVQALLHSEKQTPAMIRRLWEPLCIATLNTPITEASARIFLRVLKDAFLQMNRHCDLLFSRVELGNLLPTPAAAWLETHGAQTRLGERVTGLSVNNPSALSVCIGQKQLPARHIVLATPHIISRRLMSHHRKLKALCRHLEQLGNEPIITLYVQYPDTVSLPQPMVGIEEGLAQWLFDRRVCGQPGLIAVVISARGKHSKLDNSTLARHVIAELAETFPGWPGPSEHRVIREKRATFSSQTGIDAIRPGNHTPVDGLWLAGDYTDTGLPATLEGAIRSGVNCANAIIKTLD</sequence>
<dbReference type="Gene3D" id="3.50.50.60">
    <property type="entry name" value="FAD/NAD(P)-binding domain"/>
    <property type="match status" value="1"/>
</dbReference>